<proteinExistence type="predicted"/>
<protein>
    <submittedName>
        <fullName evidence="1">Uncharacterized protein</fullName>
    </submittedName>
</protein>
<dbReference type="AlphaFoldDB" id="A0A371FHC8"/>
<feature type="non-terminal residue" evidence="1">
    <location>
        <position position="1"/>
    </location>
</feature>
<dbReference type="Proteomes" id="UP000257109">
    <property type="component" value="Unassembled WGS sequence"/>
</dbReference>
<name>A0A371FHC8_MUCPR</name>
<organism evidence="1 2">
    <name type="scientific">Mucuna pruriens</name>
    <name type="common">Velvet bean</name>
    <name type="synonym">Dolichos pruriens</name>
    <dbReference type="NCBI Taxonomy" id="157652"/>
    <lineage>
        <taxon>Eukaryota</taxon>
        <taxon>Viridiplantae</taxon>
        <taxon>Streptophyta</taxon>
        <taxon>Embryophyta</taxon>
        <taxon>Tracheophyta</taxon>
        <taxon>Spermatophyta</taxon>
        <taxon>Magnoliopsida</taxon>
        <taxon>eudicotyledons</taxon>
        <taxon>Gunneridae</taxon>
        <taxon>Pentapetalae</taxon>
        <taxon>rosids</taxon>
        <taxon>fabids</taxon>
        <taxon>Fabales</taxon>
        <taxon>Fabaceae</taxon>
        <taxon>Papilionoideae</taxon>
        <taxon>50 kb inversion clade</taxon>
        <taxon>NPAAA clade</taxon>
        <taxon>indigoferoid/millettioid clade</taxon>
        <taxon>Phaseoleae</taxon>
        <taxon>Mucuna</taxon>
    </lineage>
</organism>
<evidence type="ECO:0000313" key="1">
    <source>
        <dbReference type="EMBL" id="RDX77724.1"/>
    </source>
</evidence>
<gene>
    <name evidence="1" type="ORF">CR513_42106</name>
</gene>
<feature type="non-terminal residue" evidence="1">
    <location>
        <position position="116"/>
    </location>
</feature>
<accession>A0A371FHC8</accession>
<dbReference type="EMBL" id="QJKJ01009098">
    <property type="protein sequence ID" value="RDX77724.1"/>
    <property type="molecule type" value="Genomic_DNA"/>
</dbReference>
<evidence type="ECO:0000313" key="2">
    <source>
        <dbReference type="Proteomes" id="UP000257109"/>
    </source>
</evidence>
<comment type="caution">
    <text evidence="1">The sequence shown here is derived from an EMBL/GenBank/DDBJ whole genome shotgun (WGS) entry which is preliminary data.</text>
</comment>
<sequence length="116" mass="13141">MARRLMSSLVKEEVKTQRETIFHYRCLVLGILCSFIIDNMNSVHVASLSDRNPINNDKDLLHDTEGPMTRSKIKMRKQFSQGPSLGIKESLKQSESEAAPKYVAIRVTLLITLVLP</sequence>
<keyword evidence="2" id="KW-1185">Reference proteome</keyword>
<reference evidence="1" key="1">
    <citation type="submission" date="2018-05" db="EMBL/GenBank/DDBJ databases">
        <title>Draft genome of Mucuna pruriens seed.</title>
        <authorList>
            <person name="Nnadi N.E."/>
            <person name="Vos R."/>
            <person name="Hasami M.H."/>
            <person name="Devisetty U.K."/>
            <person name="Aguiy J.C."/>
        </authorList>
    </citation>
    <scope>NUCLEOTIDE SEQUENCE [LARGE SCALE GENOMIC DNA]</scope>
    <source>
        <strain evidence="1">JCA_2017</strain>
    </source>
</reference>